<feature type="transmembrane region" description="Helical" evidence="5">
    <location>
        <begin position="44"/>
        <end position="64"/>
    </location>
</feature>
<feature type="transmembrane region" description="Helical" evidence="5">
    <location>
        <begin position="145"/>
        <end position="165"/>
    </location>
</feature>
<dbReference type="InterPro" id="IPR006977">
    <property type="entry name" value="Yip1_dom"/>
</dbReference>
<feature type="domain" description="Yip1" evidence="6">
    <location>
        <begin position="25"/>
        <end position="186"/>
    </location>
</feature>
<dbReference type="GO" id="GO:0016020">
    <property type="term" value="C:membrane"/>
    <property type="evidence" value="ECO:0007669"/>
    <property type="project" value="UniProtKB-SubCell"/>
</dbReference>
<organism evidence="7 8">
    <name type="scientific">Halomarina salina</name>
    <dbReference type="NCBI Taxonomy" id="1872699"/>
    <lineage>
        <taxon>Archaea</taxon>
        <taxon>Methanobacteriati</taxon>
        <taxon>Methanobacteriota</taxon>
        <taxon>Stenosarchaea group</taxon>
        <taxon>Halobacteria</taxon>
        <taxon>Halobacteriales</taxon>
        <taxon>Natronomonadaceae</taxon>
        <taxon>Halomarina</taxon>
    </lineage>
</organism>
<evidence type="ECO:0000256" key="3">
    <source>
        <dbReference type="ARBA" id="ARBA00022989"/>
    </source>
</evidence>
<protein>
    <submittedName>
        <fullName evidence="7">YIP1 family protein</fullName>
    </submittedName>
</protein>
<feature type="transmembrane region" description="Helical" evidence="5">
    <location>
        <begin position="171"/>
        <end position="195"/>
    </location>
</feature>
<evidence type="ECO:0000313" key="8">
    <source>
        <dbReference type="Proteomes" id="UP001596099"/>
    </source>
</evidence>
<dbReference type="EMBL" id="JBHSQH010000001">
    <property type="protein sequence ID" value="MFC5972953.1"/>
    <property type="molecule type" value="Genomic_DNA"/>
</dbReference>
<gene>
    <name evidence="7" type="ORF">ACFPYI_16590</name>
</gene>
<reference evidence="7 8" key="1">
    <citation type="journal article" date="2019" name="Int. J. Syst. Evol. Microbiol.">
        <title>The Global Catalogue of Microorganisms (GCM) 10K type strain sequencing project: providing services to taxonomists for standard genome sequencing and annotation.</title>
        <authorList>
            <consortium name="The Broad Institute Genomics Platform"/>
            <consortium name="The Broad Institute Genome Sequencing Center for Infectious Disease"/>
            <person name="Wu L."/>
            <person name="Ma J."/>
        </authorList>
    </citation>
    <scope>NUCLEOTIDE SEQUENCE [LARGE SCALE GENOMIC DNA]</scope>
    <source>
        <strain evidence="7 8">CGMCC 1.12543</strain>
    </source>
</reference>
<evidence type="ECO:0000256" key="2">
    <source>
        <dbReference type="ARBA" id="ARBA00022692"/>
    </source>
</evidence>
<comment type="subcellular location">
    <subcellularLocation>
        <location evidence="1">Membrane</location>
        <topology evidence="1">Multi-pass membrane protein</topology>
    </subcellularLocation>
</comment>
<evidence type="ECO:0000259" key="6">
    <source>
        <dbReference type="Pfam" id="PF04893"/>
    </source>
</evidence>
<dbReference type="AlphaFoldDB" id="A0ABD5RR89"/>
<dbReference type="Pfam" id="PF04893">
    <property type="entry name" value="Yip1"/>
    <property type="match status" value="1"/>
</dbReference>
<evidence type="ECO:0000256" key="4">
    <source>
        <dbReference type="ARBA" id="ARBA00023136"/>
    </source>
</evidence>
<evidence type="ECO:0000313" key="7">
    <source>
        <dbReference type="EMBL" id="MFC5972953.1"/>
    </source>
</evidence>
<proteinExistence type="predicted"/>
<dbReference type="Proteomes" id="UP001596099">
    <property type="component" value="Unassembled WGS sequence"/>
</dbReference>
<keyword evidence="3 5" id="KW-1133">Transmembrane helix</keyword>
<accession>A0ABD5RR89</accession>
<evidence type="ECO:0000256" key="1">
    <source>
        <dbReference type="ARBA" id="ARBA00004141"/>
    </source>
</evidence>
<keyword evidence="4 5" id="KW-0472">Membrane</keyword>
<keyword evidence="2 5" id="KW-0812">Transmembrane</keyword>
<evidence type="ECO:0000256" key="5">
    <source>
        <dbReference type="SAM" id="Phobius"/>
    </source>
</evidence>
<keyword evidence="8" id="KW-1185">Reference proteome</keyword>
<feature type="transmembrane region" description="Helical" evidence="5">
    <location>
        <begin position="76"/>
        <end position="92"/>
    </location>
</feature>
<dbReference type="RefSeq" id="WP_368409015.1">
    <property type="nucleotide sequence ID" value="NZ_JALLGW010000001.1"/>
</dbReference>
<name>A0ABD5RR89_9EURY</name>
<sequence>MTQWVETPEGGRDRGPFEVVRAWVEVLLRPRRFFENGIAPGDQAPGLVFAVAVALCHVGVRLALEPDPLPGVEGRPTGLLVFAFLVAALILAPLALHLAAALQTLVFLGLGALGLAKDRGGVSQTVQVVAYATAPCALSGAPIPALRVAAAAYGFVLLVVGLAVVHDLSPVVALVAALVPGAFVFAYAFGGVFALESLLGTNLVGPVANATNASSPSISNAVTETNAWAGVSAVFSVPDT</sequence>
<comment type="caution">
    <text evidence="7">The sequence shown here is derived from an EMBL/GenBank/DDBJ whole genome shotgun (WGS) entry which is preliminary data.</text>
</comment>